<dbReference type="OrthoDB" id="10370389at2759"/>
<feature type="compositionally biased region" description="Basic and acidic residues" evidence="1">
    <location>
        <begin position="166"/>
        <end position="179"/>
    </location>
</feature>
<evidence type="ECO:0000313" key="3">
    <source>
        <dbReference type="Proteomes" id="UP000019487"/>
    </source>
</evidence>
<reference evidence="2 3" key="1">
    <citation type="journal article" date="2014" name="Genome Announc.">
        <title>Draft genome sequence of Sclerotinia borealis, a psychrophilic plant pathogenic fungus.</title>
        <authorList>
            <person name="Mardanov A.V."/>
            <person name="Beletsky A.V."/>
            <person name="Kadnikov V.V."/>
            <person name="Ignatov A.N."/>
            <person name="Ravin N.V."/>
        </authorList>
    </citation>
    <scope>NUCLEOTIDE SEQUENCE [LARGE SCALE GENOMIC DNA]</scope>
    <source>
        <strain evidence="3">F-4157</strain>
    </source>
</reference>
<keyword evidence="3" id="KW-1185">Reference proteome</keyword>
<evidence type="ECO:0000313" key="2">
    <source>
        <dbReference type="EMBL" id="ESZ98744.1"/>
    </source>
</evidence>
<protein>
    <submittedName>
        <fullName evidence="2">Uncharacterized protein</fullName>
    </submittedName>
</protein>
<evidence type="ECO:0000256" key="1">
    <source>
        <dbReference type="SAM" id="MobiDB-lite"/>
    </source>
</evidence>
<comment type="caution">
    <text evidence="2">The sequence shown here is derived from an EMBL/GenBank/DDBJ whole genome shotgun (WGS) entry which is preliminary data.</text>
</comment>
<sequence length="256" mass="29055">MSNSTPGCSGDLSRPPPNNAGKAARKKSLNRHYVHLAVDEIFRLKGKEGLEYGMHLIFTQEGGFFSTPATTSETRLLNPQNFDRSEAAQAQTKLSNSNIDYKVDISLVPPQPLPKNGYKVDHLKGIYIKAMSSTIRNVKKREVRENNAKQMARAEVRKASGYVENASERQKKENNEYRAEMSGTKTSDEKQALETLAKPPQERKKIDRSRPGWETAEKRQEDRIGKDRKARRRAEKLLGRYGKLNVRGQERQDGIQ</sequence>
<name>W9CVV4_SCLBF</name>
<dbReference type="AlphaFoldDB" id="W9CVV4"/>
<feature type="compositionally biased region" description="Basic and acidic residues" evidence="1">
    <location>
        <begin position="145"/>
        <end position="158"/>
    </location>
</feature>
<feature type="compositionally biased region" description="Basic and acidic residues" evidence="1">
    <location>
        <begin position="200"/>
        <end position="227"/>
    </location>
</feature>
<dbReference type="EMBL" id="AYSA01000035">
    <property type="protein sequence ID" value="ESZ98744.1"/>
    <property type="molecule type" value="Genomic_DNA"/>
</dbReference>
<proteinExistence type="predicted"/>
<dbReference type="Proteomes" id="UP000019487">
    <property type="component" value="Unassembled WGS sequence"/>
</dbReference>
<gene>
    <name evidence="2" type="ORF">SBOR_0850</name>
</gene>
<feature type="region of interest" description="Disordered" evidence="1">
    <location>
        <begin position="145"/>
        <end position="256"/>
    </location>
</feature>
<organism evidence="2 3">
    <name type="scientific">Sclerotinia borealis (strain F-4128)</name>
    <dbReference type="NCBI Taxonomy" id="1432307"/>
    <lineage>
        <taxon>Eukaryota</taxon>
        <taxon>Fungi</taxon>
        <taxon>Dikarya</taxon>
        <taxon>Ascomycota</taxon>
        <taxon>Pezizomycotina</taxon>
        <taxon>Leotiomycetes</taxon>
        <taxon>Helotiales</taxon>
        <taxon>Sclerotiniaceae</taxon>
        <taxon>Sclerotinia</taxon>
    </lineage>
</organism>
<accession>W9CVV4</accession>
<dbReference type="HOGENOM" id="CLU_1086482_0_0_1"/>
<feature type="region of interest" description="Disordered" evidence="1">
    <location>
        <begin position="1"/>
        <end position="26"/>
    </location>
</feature>